<sequence>MGWFSSACSWVGSTVSKAWDTAKSAASKAIDWMADEAENFVGKVKEVWATVKPHVVRIAPRVANVLKVIPHPWAQTAAVAIEKGLQALLALENSPILKKIEQAILWAAKAAHHFREEFLTPDEVKDAEQRQEDLQEAMDNMQTEEQRQSIRFAAVINDYVLVQTRIQVILDQDNLTDFNHYLRLRATQKLLKAAEKTLNSAQHINEITADDSFLLRIGADLLAENPELSDANAGRLDQLIKRRFNGKSLIPFVFEEMICAWETKYQNMEAKWEKLNKDIAVLKRQAKQLDVKMKIEPLTQVEIQQLTELKNEITTATHQLKQQAEENRAMQNYVHAAEGFLQVLEKSEEQFEEEGRDYIVDDIAIVGRLLIECAQNSKQWNDLSEDEKSLISDYANIFAEDSKKRNQDLIEAEVA</sequence>
<dbReference type="AlphaFoldDB" id="A0A653K3S5"/>
<dbReference type="RefSeq" id="WP_159725148.1">
    <property type="nucleotide sequence ID" value="NZ_LR732744.1"/>
</dbReference>
<proteinExistence type="predicted"/>
<evidence type="ECO:0000313" key="2">
    <source>
        <dbReference type="EMBL" id="VXA55499.1"/>
    </source>
</evidence>
<dbReference type="Proteomes" id="UP000430404">
    <property type="component" value="Unassembled WGS sequence"/>
</dbReference>
<protein>
    <submittedName>
        <fullName evidence="2">Uncharacterized protein</fullName>
    </submittedName>
</protein>
<evidence type="ECO:0000313" key="3">
    <source>
        <dbReference type="Proteomes" id="UP000430404"/>
    </source>
</evidence>
<reference evidence="2 3" key="1">
    <citation type="submission" date="2019-10" db="EMBL/GenBank/DDBJ databases">
        <authorList>
            <person name="Karimi E."/>
        </authorList>
    </citation>
    <scope>NUCLEOTIDE SEQUENCE [LARGE SCALE GENOMIC DNA]</scope>
    <source>
        <strain evidence="2">Acinetobacter sp. 8BE</strain>
    </source>
</reference>
<dbReference type="EMBL" id="CABWKZ010000014">
    <property type="protein sequence ID" value="VXA55499.1"/>
    <property type="molecule type" value="Genomic_DNA"/>
</dbReference>
<name>A0A653K3S5_9GAMM</name>
<accession>A0A653K3S5</accession>
<gene>
    <name evidence="2" type="ORF">ACI8B_210287</name>
</gene>
<organism evidence="2 3">
    <name type="scientific">Acinetobacter proteolyticus</name>
    <dbReference type="NCBI Taxonomy" id="1776741"/>
    <lineage>
        <taxon>Bacteria</taxon>
        <taxon>Pseudomonadati</taxon>
        <taxon>Pseudomonadota</taxon>
        <taxon>Gammaproteobacteria</taxon>
        <taxon>Moraxellales</taxon>
        <taxon>Moraxellaceae</taxon>
        <taxon>Acinetobacter</taxon>
    </lineage>
</organism>
<feature type="coiled-coil region" evidence="1">
    <location>
        <begin position="265"/>
        <end position="326"/>
    </location>
</feature>
<keyword evidence="1" id="KW-0175">Coiled coil</keyword>
<evidence type="ECO:0000256" key="1">
    <source>
        <dbReference type="SAM" id="Coils"/>
    </source>
</evidence>